<dbReference type="SUPFAM" id="SSF55781">
    <property type="entry name" value="GAF domain-like"/>
    <property type="match status" value="1"/>
</dbReference>
<evidence type="ECO:0000313" key="7">
    <source>
        <dbReference type="Proteomes" id="UP000317691"/>
    </source>
</evidence>
<evidence type="ECO:0000256" key="2">
    <source>
        <dbReference type="ARBA" id="ARBA00012438"/>
    </source>
</evidence>
<dbReference type="InterPro" id="IPR004358">
    <property type="entry name" value="Sig_transdc_His_kin-like_C"/>
</dbReference>
<dbReference type="InterPro" id="IPR003594">
    <property type="entry name" value="HATPase_dom"/>
</dbReference>
<gene>
    <name evidence="6" type="ORF">E6K79_05635</name>
</gene>
<name>A0A538TNQ2_UNCEI</name>
<dbReference type="InterPro" id="IPR029016">
    <property type="entry name" value="GAF-like_dom_sf"/>
</dbReference>
<dbReference type="EMBL" id="VBOZ01000014">
    <property type="protein sequence ID" value="TMQ65244.1"/>
    <property type="molecule type" value="Genomic_DNA"/>
</dbReference>
<dbReference type="GO" id="GO:0005886">
    <property type="term" value="C:plasma membrane"/>
    <property type="evidence" value="ECO:0007669"/>
    <property type="project" value="TreeGrafter"/>
</dbReference>
<keyword evidence="6" id="KW-0418">Kinase</keyword>
<dbReference type="InterPro" id="IPR003661">
    <property type="entry name" value="HisK_dim/P_dom"/>
</dbReference>
<comment type="caution">
    <text evidence="6">The sequence shown here is derived from an EMBL/GenBank/DDBJ whole genome shotgun (WGS) entry which is preliminary data.</text>
</comment>
<dbReference type="InterPro" id="IPR005467">
    <property type="entry name" value="His_kinase_dom"/>
</dbReference>
<dbReference type="SUPFAM" id="SSF55874">
    <property type="entry name" value="ATPase domain of HSP90 chaperone/DNA topoisomerase II/histidine kinase"/>
    <property type="match status" value="1"/>
</dbReference>
<dbReference type="SMART" id="SM00388">
    <property type="entry name" value="HisKA"/>
    <property type="match status" value="1"/>
</dbReference>
<protein>
    <recommendedName>
        <fullName evidence="2">histidine kinase</fullName>
        <ecNumber evidence="2">2.7.13.3</ecNumber>
    </recommendedName>
</protein>
<dbReference type="AlphaFoldDB" id="A0A538TNQ2"/>
<dbReference type="Gene3D" id="3.30.565.10">
    <property type="entry name" value="Histidine kinase-like ATPase, C-terminal domain"/>
    <property type="match status" value="1"/>
</dbReference>
<dbReference type="Proteomes" id="UP000317691">
    <property type="component" value="Unassembled WGS sequence"/>
</dbReference>
<keyword evidence="6" id="KW-0808">Transferase</keyword>
<dbReference type="InterPro" id="IPR036890">
    <property type="entry name" value="HATPase_C_sf"/>
</dbReference>
<dbReference type="SMART" id="SM00065">
    <property type="entry name" value="GAF"/>
    <property type="match status" value="1"/>
</dbReference>
<proteinExistence type="predicted"/>
<sequence>MVLPIGLKFGALRLQVALQDAHGLVTLTAPAAKGKQRRSEPIRLENAPGIADTKANRSTKVIGGGKSAMSSPHVHVTQSQYDRKTWWLLGLAIFIIIGFCVTVPTLYVALARSGFLGDLLPPSSGPLLIGLVGLTAIYCLLMIRQQSQINRIRRSMLVDQMELEQSRGRLAELTSLFQLGNTLHMDLPLETILEITVRRLASTLHSHDVSVFLYDPTSRKLPCKATFGLTSRGPEPEVTVGEGAVGWVARHHEPILMKASDKEARFANFFESHPDAGSVLVLPVTAEKRCVAVLQVCRAPKAEAFRLEHRDIGQLFADNVAAVIDRAQAMVRIRQTAAAAGSEPPLTGESATGPFRDVFLTAATSELKSPLSTIVAYSEVLDQNEGKMTPAMRKEFSDRLRTEAQRTMVLVDDVLDLVRLEMGRYLLDLHFTGVNQIARAAIDLAKPMAEARGIAIDADLDPTIPDQHLDPAKLRQSILHLLRNAIRLSPAKGRVRLKTALNEQGVQVEVQDAGPSIPADATESLFDLESIAEQHSKRCGDGMGFGLHLTRRFVELHGGHVGAAPSPEGGATFWFVLPRGDDLSNLIGSDPFAEELSKK</sequence>
<dbReference type="Gene3D" id="3.30.450.40">
    <property type="match status" value="1"/>
</dbReference>
<evidence type="ECO:0000256" key="3">
    <source>
        <dbReference type="ARBA" id="ARBA00022553"/>
    </source>
</evidence>
<keyword evidence="3" id="KW-0597">Phosphoprotein</keyword>
<dbReference type="InterPro" id="IPR003018">
    <property type="entry name" value="GAF"/>
</dbReference>
<dbReference type="SMART" id="SM00387">
    <property type="entry name" value="HATPase_c"/>
    <property type="match status" value="1"/>
</dbReference>
<dbReference type="EC" id="2.7.13.3" evidence="2"/>
<dbReference type="SUPFAM" id="SSF47384">
    <property type="entry name" value="Homodimeric domain of signal transducing histidine kinase"/>
    <property type="match status" value="1"/>
</dbReference>
<accession>A0A538TNQ2</accession>
<reference evidence="6 7" key="1">
    <citation type="journal article" date="2019" name="Nat. Microbiol.">
        <title>Mediterranean grassland soil C-N compound turnover is dependent on rainfall and depth, and is mediated by genomically divergent microorganisms.</title>
        <authorList>
            <person name="Diamond S."/>
            <person name="Andeer P.F."/>
            <person name="Li Z."/>
            <person name="Crits-Christoph A."/>
            <person name="Burstein D."/>
            <person name="Anantharaman K."/>
            <person name="Lane K.R."/>
            <person name="Thomas B.C."/>
            <person name="Pan C."/>
            <person name="Northen T.R."/>
            <person name="Banfield J.F."/>
        </authorList>
    </citation>
    <scope>NUCLEOTIDE SEQUENCE [LARGE SCALE GENOMIC DNA]</scope>
    <source>
        <strain evidence="6">WS_9</strain>
    </source>
</reference>
<comment type="catalytic activity">
    <reaction evidence="1">
        <text>ATP + protein L-histidine = ADP + protein N-phospho-L-histidine.</text>
        <dbReference type="EC" id="2.7.13.3"/>
    </reaction>
</comment>
<keyword evidence="4" id="KW-0812">Transmembrane</keyword>
<feature type="transmembrane region" description="Helical" evidence="4">
    <location>
        <begin position="127"/>
        <end position="144"/>
    </location>
</feature>
<dbReference type="PANTHER" id="PTHR45569:SF1">
    <property type="entry name" value="SENSOR PROTEIN KDPD"/>
    <property type="match status" value="1"/>
</dbReference>
<dbReference type="InterPro" id="IPR036097">
    <property type="entry name" value="HisK_dim/P_sf"/>
</dbReference>
<evidence type="ECO:0000313" key="6">
    <source>
        <dbReference type="EMBL" id="TMQ65244.1"/>
    </source>
</evidence>
<dbReference type="InterPro" id="IPR052023">
    <property type="entry name" value="Histidine_kinase_KdpD"/>
</dbReference>
<dbReference type="Pfam" id="PF02518">
    <property type="entry name" value="HATPase_c"/>
    <property type="match status" value="1"/>
</dbReference>
<organism evidence="6 7">
    <name type="scientific">Eiseniibacteriota bacterium</name>
    <dbReference type="NCBI Taxonomy" id="2212470"/>
    <lineage>
        <taxon>Bacteria</taxon>
        <taxon>Candidatus Eiseniibacteriota</taxon>
    </lineage>
</organism>
<dbReference type="PRINTS" id="PR00344">
    <property type="entry name" value="BCTRLSENSOR"/>
</dbReference>
<dbReference type="GO" id="GO:0000155">
    <property type="term" value="F:phosphorelay sensor kinase activity"/>
    <property type="evidence" value="ECO:0007669"/>
    <property type="project" value="InterPro"/>
</dbReference>
<dbReference type="PANTHER" id="PTHR45569">
    <property type="entry name" value="SENSOR PROTEIN KDPD"/>
    <property type="match status" value="1"/>
</dbReference>
<keyword evidence="4" id="KW-1133">Transmembrane helix</keyword>
<feature type="domain" description="Histidine kinase" evidence="5">
    <location>
        <begin position="362"/>
        <end position="581"/>
    </location>
</feature>
<evidence type="ECO:0000256" key="4">
    <source>
        <dbReference type="SAM" id="Phobius"/>
    </source>
</evidence>
<feature type="transmembrane region" description="Helical" evidence="4">
    <location>
        <begin position="86"/>
        <end position="107"/>
    </location>
</feature>
<dbReference type="Gene3D" id="1.10.287.130">
    <property type="match status" value="1"/>
</dbReference>
<evidence type="ECO:0000256" key="1">
    <source>
        <dbReference type="ARBA" id="ARBA00000085"/>
    </source>
</evidence>
<dbReference type="PROSITE" id="PS50109">
    <property type="entry name" value="HIS_KIN"/>
    <property type="match status" value="1"/>
</dbReference>
<evidence type="ECO:0000259" key="5">
    <source>
        <dbReference type="PROSITE" id="PS50109"/>
    </source>
</evidence>
<keyword evidence="4" id="KW-0472">Membrane</keyword>
<dbReference type="Pfam" id="PF01590">
    <property type="entry name" value="GAF"/>
    <property type="match status" value="1"/>
</dbReference>
<dbReference type="Pfam" id="PF00512">
    <property type="entry name" value="HisKA"/>
    <property type="match status" value="1"/>
</dbReference>